<name>A0AAW1NR01_9CHLO</name>
<reference evidence="1 2" key="1">
    <citation type="journal article" date="2024" name="Nat. Commun.">
        <title>Phylogenomics reveals the evolutionary origins of lichenization in chlorophyte algae.</title>
        <authorList>
            <person name="Puginier C."/>
            <person name="Libourel C."/>
            <person name="Otte J."/>
            <person name="Skaloud P."/>
            <person name="Haon M."/>
            <person name="Grisel S."/>
            <person name="Petersen M."/>
            <person name="Berrin J.G."/>
            <person name="Delaux P.M."/>
            <person name="Dal Grande F."/>
            <person name="Keller J."/>
        </authorList>
    </citation>
    <scope>NUCLEOTIDE SEQUENCE [LARGE SCALE GENOMIC DNA]</scope>
    <source>
        <strain evidence="1 2">SAG 2036</strain>
    </source>
</reference>
<dbReference type="InterPro" id="IPR014947">
    <property type="entry name" value="DUF1818"/>
</dbReference>
<dbReference type="SUPFAM" id="SSF54447">
    <property type="entry name" value="ssDNA-binding transcriptional regulator domain"/>
    <property type="match status" value="1"/>
</dbReference>
<gene>
    <name evidence="1" type="ORF">WJX73_010272</name>
</gene>
<dbReference type="Proteomes" id="UP001465755">
    <property type="component" value="Unassembled WGS sequence"/>
</dbReference>
<dbReference type="AlphaFoldDB" id="A0AAW1NR01"/>
<accession>A0AAW1NR01</accession>
<evidence type="ECO:0000313" key="1">
    <source>
        <dbReference type="EMBL" id="KAK9795502.1"/>
    </source>
</evidence>
<comment type="caution">
    <text evidence="1">The sequence shown here is derived from an EMBL/GenBank/DDBJ whole genome shotgun (WGS) entry which is preliminary data.</text>
</comment>
<dbReference type="Pfam" id="PF08848">
    <property type="entry name" value="DUF1818"/>
    <property type="match status" value="1"/>
</dbReference>
<dbReference type="GO" id="GO:0003677">
    <property type="term" value="F:DNA binding"/>
    <property type="evidence" value="ECO:0007669"/>
    <property type="project" value="InterPro"/>
</dbReference>
<dbReference type="Gene3D" id="2.30.31.10">
    <property type="entry name" value="Transcriptional Coactivator Pc4, Chain A"/>
    <property type="match status" value="1"/>
</dbReference>
<organism evidence="1 2">
    <name type="scientific">Symbiochloris irregularis</name>
    <dbReference type="NCBI Taxonomy" id="706552"/>
    <lineage>
        <taxon>Eukaryota</taxon>
        <taxon>Viridiplantae</taxon>
        <taxon>Chlorophyta</taxon>
        <taxon>core chlorophytes</taxon>
        <taxon>Trebouxiophyceae</taxon>
        <taxon>Trebouxiales</taxon>
        <taxon>Trebouxiaceae</taxon>
        <taxon>Symbiochloris</taxon>
    </lineage>
</organism>
<proteinExistence type="predicted"/>
<sequence>MLLTSPSPACTPSYPYRCRQRPVSTDRHRHRRINRLSAVENQESARTDSTSELIGEVDRLLEGLTNGTASADTLQPSQAAPPPGYQLQCDVSGCSIVKVAEEEAAQGLNSPPRAEHGPRDFEMAEGHGWKLGFDKSPSGQDQFSALLGGDAWTMELSQKEYGDFVQLLHNLRRSVATLQICGDWGASDGQDATLELSNESLWMQGRAPQKRLTVLQELWNRGLNNAKGPDAAFSLRFIVLTPGQREVEGRWSAEAVMDVLRHLDAASQDSPLKSSREAFAKSASYA</sequence>
<dbReference type="InterPro" id="IPR009044">
    <property type="entry name" value="ssDNA-bd_transcriptional_reg"/>
</dbReference>
<dbReference type="EMBL" id="JALJOQ010000129">
    <property type="protein sequence ID" value="KAK9795502.1"/>
    <property type="molecule type" value="Genomic_DNA"/>
</dbReference>
<protein>
    <submittedName>
        <fullName evidence="1">Uncharacterized protein</fullName>
    </submittedName>
</protein>
<evidence type="ECO:0000313" key="2">
    <source>
        <dbReference type="Proteomes" id="UP001465755"/>
    </source>
</evidence>
<keyword evidence="2" id="KW-1185">Reference proteome</keyword>
<dbReference type="GO" id="GO:0006355">
    <property type="term" value="P:regulation of DNA-templated transcription"/>
    <property type="evidence" value="ECO:0007669"/>
    <property type="project" value="InterPro"/>
</dbReference>